<keyword evidence="2" id="KW-1133">Transmembrane helix</keyword>
<proteinExistence type="predicted"/>
<keyword evidence="2" id="KW-0812">Transmembrane</keyword>
<sequence length="727" mass="80036">MTAMQRIQRWHAQARRSRAIHLGLVWGVWLVPLFALSARWFGAGTASAVVAFAIAAIAAWIWRGVRRLDREWLVRRLNALRSDMDDSADLLFAEPDSLRGLQRLQRERLQRRIEAGPDSDLREPQSWRAFAAGATIALALTAAVVLWPQADRMPAEPALSPAPPVAAAPGQPRLVAQALRIEPPGYTGLPARDEPSLEGRAPEGATLRWRLRFEPQPAQAALVFHDGERLPLRHEGEDWSAQRALAKSSLYRIEAAGAPRAQSRRLYRLDLIPDRPPQLRVLQPERGLTLLARGQKTWPLAFEASDDYGVAANARLRIVLAQGSGEQITFRERSVELRGSGDATRKRFVHALDLAALGFAVGDDLIVQLSVSDNRAPQPQTALSPSLILRWPADPGSEATGIEGMVKTVLPAYFRSQRQIIIDAEALLAQRRKLDGETFVKKSDAIGVDQRLLRLRYGQFLGEEAEGEPKLPTSDSDDDHAHDGHEGEHRDGDRADAPAPADTHDHDHGAPAAAKPAFGESGSVLQEFGHTHDHAEAATLLDPQTRALLKSALDQMWQSELHLRQGQPQQALPFAYKALGFIKQVQQASRIYLARVGPELPPIDESRRLGGDRAGLARREDALAAASAADPLPAQLWRELQAPASQPVDYAALERWLGANQARVPDPLAFAAALAALRDRPDCGECRARLRGLLWPLLQPPAAAVRAREAGDARDRRYFDALRQEAR</sequence>
<feature type="transmembrane region" description="Helical" evidence="2">
    <location>
        <begin position="129"/>
        <end position="147"/>
    </location>
</feature>
<evidence type="ECO:0000256" key="2">
    <source>
        <dbReference type="SAM" id="Phobius"/>
    </source>
</evidence>
<feature type="compositionally biased region" description="Basic and acidic residues" evidence="1">
    <location>
        <begin position="479"/>
        <end position="509"/>
    </location>
</feature>
<protein>
    <recommendedName>
        <fullName evidence="5">DUF4175 domain-containing protein</fullName>
    </recommendedName>
</protein>
<gene>
    <name evidence="3" type="ORF">LEN_2371</name>
</gene>
<organism evidence="3 4">
    <name type="scientific">Lysobacter enzymogenes</name>
    <dbReference type="NCBI Taxonomy" id="69"/>
    <lineage>
        <taxon>Bacteria</taxon>
        <taxon>Pseudomonadati</taxon>
        <taxon>Pseudomonadota</taxon>
        <taxon>Gammaproteobacteria</taxon>
        <taxon>Lysobacterales</taxon>
        <taxon>Lysobacteraceae</taxon>
        <taxon>Lysobacter</taxon>
    </lineage>
</organism>
<feature type="transmembrane region" description="Helical" evidence="2">
    <location>
        <begin position="46"/>
        <end position="65"/>
    </location>
</feature>
<dbReference type="Proteomes" id="UP000218824">
    <property type="component" value="Chromosome"/>
</dbReference>
<evidence type="ECO:0000313" key="4">
    <source>
        <dbReference type="Proteomes" id="UP000218824"/>
    </source>
</evidence>
<evidence type="ECO:0000313" key="3">
    <source>
        <dbReference type="EMBL" id="BAV97858.1"/>
    </source>
</evidence>
<dbReference type="EMBL" id="AP014940">
    <property type="protein sequence ID" value="BAV97858.1"/>
    <property type="molecule type" value="Genomic_DNA"/>
</dbReference>
<reference evidence="3 4" key="1">
    <citation type="journal article" date="2017" name="DNA Res.">
        <title>Complete genome sequence and expression profile of the commercial lytic enzyme producer Lysobacter enzymogenes M497-1.</title>
        <authorList>
            <person name="Takami H."/>
            <person name="Toyoda A."/>
            <person name="Uchiyama I."/>
            <person name="Itoh T."/>
            <person name="Takaki Y."/>
            <person name="Arai W."/>
            <person name="Nishi S."/>
            <person name="Kawai M."/>
            <person name="Shinya K."/>
            <person name="Ikeda H."/>
        </authorList>
    </citation>
    <scope>NUCLEOTIDE SEQUENCE [LARGE SCALE GENOMIC DNA]</scope>
    <source>
        <strain evidence="3 4">M497-1</strain>
    </source>
</reference>
<accession>A0AAU9AJ99</accession>
<evidence type="ECO:0008006" key="5">
    <source>
        <dbReference type="Google" id="ProtNLM"/>
    </source>
</evidence>
<dbReference type="KEGG" id="lem:LEN_2371"/>
<feature type="region of interest" description="Disordered" evidence="1">
    <location>
        <begin position="463"/>
        <end position="516"/>
    </location>
</feature>
<keyword evidence="2" id="KW-0472">Membrane</keyword>
<name>A0AAU9AJ99_LYSEN</name>
<dbReference type="AlphaFoldDB" id="A0AAU9AJ99"/>
<evidence type="ECO:0000256" key="1">
    <source>
        <dbReference type="SAM" id="MobiDB-lite"/>
    </source>
</evidence>
<feature type="transmembrane region" description="Helical" evidence="2">
    <location>
        <begin position="20"/>
        <end position="40"/>
    </location>
</feature>